<sequence length="429" mass="47766">MAPAVSVEADVQTRMRRGTRAIGQGVQEALGQASDGQVFANVTKDFAAKEHRIRNTDAHIIELDNNTQKINRLLRDLASAAHHIDDAANSASTRLLMGLQVNKRMRGMKCHEFSGGCRMRVALAKALMFQPVLLLDDPTAHLDLEAVIWLEQELLQFPNCMVLVSHSADFLDAVCNKICVLENKKLSYYNGNYTTFLRAKKDRVTVAKTVAFQFPLFGYPNSAVLYENLWSSLDSSMPGRAQRKRYVSPTQGNTGKSTLMKLFARELHPLDGQVVAHTHCRFIKDTTQPADPDRVRSLLGQFDISGTAQTMLMARLSGGQLVRVCFAWLAVQQPNILLLDEPSNGLDLDTIDALASAINAFEGGVLVISHDFRLVNQIAKEIWICDNGQIVKFPSSKTIMDNKEDMRKGLEVKLERRKRVMNSLGAGRK</sequence>
<dbReference type="FunFam" id="3.40.50.300:FF:001197">
    <property type="entry name" value="Putative ATP-binding cassette family ATPase"/>
    <property type="match status" value="1"/>
</dbReference>
<dbReference type="EMBL" id="JAHDYR010000012">
    <property type="protein sequence ID" value="KAG9394846.1"/>
    <property type="molecule type" value="Genomic_DNA"/>
</dbReference>
<dbReference type="PANTHER" id="PTHR19211:SF14">
    <property type="entry name" value="ATP-BINDING CASSETTE SUB-FAMILY F MEMBER 1"/>
    <property type="match status" value="1"/>
</dbReference>
<dbReference type="GO" id="GO:0016887">
    <property type="term" value="F:ATP hydrolysis activity"/>
    <property type="evidence" value="ECO:0007669"/>
    <property type="project" value="InterPro"/>
</dbReference>
<protein>
    <submittedName>
        <fullName evidence="3">ABC transporter</fullName>
    </submittedName>
</protein>
<proteinExistence type="predicted"/>
<keyword evidence="4" id="KW-1185">Reference proteome</keyword>
<name>A0A8J6AU85_9EUKA</name>
<dbReference type="InterPro" id="IPR050611">
    <property type="entry name" value="ABCF"/>
</dbReference>
<accession>A0A8J6AU85</accession>
<evidence type="ECO:0000259" key="2">
    <source>
        <dbReference type="PROSITE" id="PS50893"/>
    </source>
</evidence>
<dbReference type="Pfam" id="PF00005">
    <property type="entry name" value="ABC_tran"/>
    <property type="match status" value="2"/>
</dbReference>
<organism evidence="3 4">
    <name type="scientific">Carpediemonas membranifera</name>
    <dbReference type="NCBI Taxonomy" id="201153"/>
    <lineage>
        <taxon>Eukaryota</taxon>
        <taxon>Metamonada</taxon>
        <taxon>Carpediemonas-like organisms</taxon>
        <taxon>Carpediemonas</taxon>
    </lineage>
</organism>
<dbReference type="AlphaFoldDB" id="A0A8J6AU85"/>
<keyword evidence="1" id="KW-0677">Repeat</keyword>
<dbReference type="SUPFAM" id="SSF52540">
    <property type="entry name" value="P-loop containing nucleoside triphosphate hydrolases"/>
    <property type="match status" value="2"/>
</dbReference>
<dbReference type="GO" id="GO:0005524">
    <property type="term" value="F:ATP binding"/>
    <property type="evidence" value="ECO:0007669"/>
    <property type="project" value="InterPro"/>
</dbReference>
<dbReference type="PANTHER" id="PTHR19211">
    <property type="entry name" value="ATP-BINDING TRANSPORT PROTEIN-RELATED"/>
    <property type="match status" value="1"/>
</dbReference>
<dbReference type="Gene3D" id="3.40.50.300">
    <property type="entry name" value="P-loop containing nucleotide triphosphate hydrolases"/>
    <property type="match status" value="2"/>
</dbReference>
<dbReference type="InterPro" id="IPR027417">
    <property type="entry name" value="P-loop_NTPase"/>
</dbReference>
<dbReference type="OrthoDB" id="2110130at2759"/>
<dbReference type="Proteomes" id="UP000717585">
    <property type="component" value="Unassembled WGS sequence"/>
</dbReference>
<evidence type="ECO:0000313" key="4">
    <source>
        <dbReference type="Proteomes" id="UP000717585"/>
    </source>
</evidence>
<dbReference type="InterPro" id="IPR003439">
    <property type="entry name" value="ABC_transporter-like_ATP-bd"/>
</dbReference>
<reference evidence="3" key="1">
    <citation type="submission" date="2021-05" db="EMBL/GenBank/DDBJ databases">
        <title>A free-living protist that lacks canonical eukaryotic 1 DNA replication and segregation systems.</title>
        <authorList>
            <person name="Salas-Leiva D.E."/>
            <person name="Tromer E.C."/>
            <person name="Curtis B.A."/>
            <person name="Jerlstrom-Hultqvist J."/>
            <person name="Kolisko M."/>
            <person name="Yi Z."/>
            <person name="Salas-Leiva J.S."/>
            <person name="Gallot-Lavallee L."/>
            <person name="Kops G.J.P.L."/>
            <person name="Archibald J.M."/>
            <person name="Simpson A.G.B."/>
            <person name="Roger A.J."/>
        </authorList>
    </citation>
    <scope>NUCLEOTIDE SEQUENCE</scope>
    <source>
        <strain evidence="3">BICM</strain>
    </source>
</reference>
<feature type="domain" description="ABC transporter" evidence="2">
    <location>
        <begin position="165"/>
        <end position="412"/>
    </location>
</feature>
<evidence type="ECO:0000313" key="3">
    <source>
        <dbReference type="EMBL" id="KAG9394846.1"/>
    </source>
</evidence>
<dbReference type="PROSITE" id="PS50893">
    <property type="entry name" value="ABC_TRANSPORTER_2"/>
    <property type="match status" value="1"/>
</dbReference>
<evidence type="ECO:0000256" key="1">
    <source>
        <dbReference type="ARBA" id="ARBA00022737"/>
    </source>
</evidence>
<gene>
    <name evidence="3" type="ORF">J8273_0053</name>
</gene>
<comment type="caution">
    <text evidence="3">The sequence shown here is derived from an EMBL/GenBank/DDBJ whole genome shotgun (WGS) entry which is preliminary data.</text>
</comment>